<comment type="caution">
    <text evidence="2">The sequence shown here is derived from an EMBL/GenBank/DDBJ whole genome shotgun (WGS) entry which is preliminary data.</text>
</comment>
<evidence type="ECO:0000313" key="2">
    <source>
        <dbReference type="EMBL" id="CAH9060246.1"/>
    </source>
</evidence>
<dbReference type="EMBL" id="CAMAPC010000009">
    <property type="protein sequence ID" value="CAH9060246.1"/>
    <property type="molecule type" value="Genomic_DNA"/>
</dbReference>
<gene>
    <name evidence="2" type="ORF">PSECIP111854_02567</name>
</gene>
<feature type="signal peptide" evidence="1">
    <location>
        <begin position="1"/>
        <end position="23"/>
    </location>
</feature>
<proteinExistence type="predicted"/>
<organism evidence="2 3">
    <name type="scientific">Pseudoalteromonas holothuriae</name>
    <dbReference type="NCBI Taxonomy" id="2963714"/>
    <lineage>
        <taxon>Bacteria</taxon>
        <taxon>Pseudomonadati</taxon>
        <taxon>Pseudomonadota</taxon>
        <taxon>Gammaproteobacteria</taxon>
        <taxon>Alteromonadales</taxon>
        <taxon>Pseudoalteromonadaceae</taxon>
        <taxon>Pseudoalteromonas</taxon>
    </lineage>
</organism>
<keyword evidence="3" id="KW-1185">Reference proteome</keyword>
<dbReference type="SUPFAM" id="SSF56935">
    <property type="entry name" value="Porins"/>
    <property type="match status" value="1"/>
</dbReference>
<dbReference type="AlphaFoldDB" id="A0A9W4QZQ6"/>
<name>A0A9W4QZQ6_9GAMM</name>
<evidence type="ECO:0000313" key="3">
    <source>
        <dbReference type="Proteomes" id="UP001152467"/>
    </source>
</evidence>
<dbReference type="RefSeq" id="WP_261626542.1">
    <property type="nucleotide sequence ID" value="NZ_CAMAPC010000009.1"/>
</dbReference>
<protein>
    <recommendedName>
        <fullName evidence="4">TonB-dependent receptor</fullName>
    </recommendedName>
</protein>
<sequence>MLLNHLTFFGLCLFLSCSTVVLANEQTHIKQGQRYQSSHFNQFNAQHALDMVTLTPGFVLIEGSTERGLANSSGNVLINGVPAQSKTESLTDLLEKLSAEQVEFIDVYTSNHPFSSVSQHTQAINITTKKNQTTVDIQSSLALRDKQRSQAQLQTQLRTPWLGWQHQLSTKVQNSRYRSHYFANEFDQQTALIEQQTEDFIEQLRQFQVDTQSSTQTQHGNLQLSSKLLSERWQTDFEHAHFEPNNPVAFKQLTTTEWMNFDEYQLGFDWQTTHNNAFTIQWLGLSSDNKQVTHIRESNATQAPFTQSKTRKEHATQLSIQANTWPLEPQFGIEFSYNQQRSKTELDALHIHNRVSETRYQPFSAIHWQVSSDWQLYAKLNIEFSQLTTGQQAQNPLKTHHIKPLVRLSYSANNWDLTGQFKQHVEQLDFDLFVATQDISFGRTQLGNNSLKPSRYSELSVQVNYTPNEYLTLNNTLFSQWQRDIHESMLLGNNEEGVANAGSARLYGIDSVIDINTDFILTNSTLTIDYQYRHARYNDPLSGQRAINNLTPHTLNAEFRHNFNTLSWGLEYTAKQHLTEYFVSETVIERDDPNTSLFLEIPLLNKLTLRVEANTVEKYQYRQQFYQAKRGGAQAGYQITHETVDPELRLTLRSQL</sequence>
<feature type="chain" id="PRO_5040833946" description="TonB-dependent receptor" evidence="1">
    <location>
        <begin position="24"/>
        <end position="656"/>
    </location>
</feature>
<keyword evidence="1" id="KW-0732">Signal</keyword>
<dbReference type="Proteomes" id="UP001152467">
    <property type="component" value="Unassembled WGS sequence"/>
</dbReference>
<reference evidence="2" key="1">
    <citation type="submission" date="2022-07" db="EMBL/GenBank/DDBJ databases">
        <authorList>
            <person name="Criscuolo A."/>
        </authorList>
    </citation>
    <scope>NUCLEOTIDE SEQUENCE</scope>
    <source>
        <strain evidence="2">CIP111854</strain>
    </source>
</reference>
<accession>A0A9W4QZQ6</accession>
<evidence type="ECO:0000256" key="1">
    <source>
        <dbReference type="SAM" id="SignalP"/>
    </source>
</evidence>
<evidence type="ECO:0008006" key="4">
    <source>
        <dbReference type="Google" id="ProtNLM"/>
    </source>
</evidence>